<dbReference type="OrthoDB" id="4158657at2759"/>
<reference evidence="3" key="1">
    <citation type="submission" date="2025-08" db="UniProtKB">
        <authorList>
            <consortium name="RefSeq"/>
        </authorList>
    </citation>
    <scope>IDENTIFICATION</scope>
    <source>
        <tissue evidence="3">Spleen</tissue>
    </source>
</reference>
<evidence type="ECO:0000313" key="3">
    <source>
        <dbReference type="RefSeq" id="XP_006877374.1"/>
    </source>
</evidence>
<dbReference type="PANTHER" id="PTHR36866:SF1">
    <property type="entry name" value="GENE 1043-RELATED"/>
    <property type="match status" value="1"/>
</dbReference>
<dbReference type="RefSeq" id="XP_006877374.1">
    <property type="nucleotide sequence ID" value="XM_006877312.1"/>
</dbReference>
<evidence type="ECO:0000313" key="2">
    <source>
        <dbReference type="Proteomes" id="UP000504623"/>
    </source>
</evidence>
<keyword evidence="2" id="KW-1185">Reference proteome</keyword>
<evidence type="ECO:0000256" key="1">
    <source>
        <dbReference type="SAM" id="MobiDB-lite"/>
    </source>
</evidence>
<dbReference type="GeneID" id="102824343"/>
<protein>
    <submittedName>
        <fullName evidence="3">Uncharacterized protein LOC102824343</fullName>
    </submittedName>
</protein>
<proteinExistence type="predicted"/>
<feature type="compositionally biased region" description="Basic and acidic residues" evidence="1">
    <location>
        <begin position="560"/>
        <end position="580"/>
    </location>
</feature>
<dbReference type="InterPro" id="IPR032771">
    <property type="entry name" value="DUF4527"/>
</dbReference>
<name>A0A9B0UC86_CHRAS</name>
<accession>A0A9B0UC86</accession>
<dbReference type="Proteomes" id="UP000504623">
    <property type="component" value="Unplaced"/>
</dbReference>
<feature type="region of interest" description="Disordered" evidence="1">
    <location>
        <begin position="746"/>
        <end position="780"/>
    </location>
</feature>
<feature type="compositionally biased region" description="Basic and acidic residues" evidence="1">
    <location>
        <begin position="324"/>
        <end position="341"/>
    </location>
</feature>
<organism evidence="2 3">
    <name type="scientific">Chrysochloris asiatica</name>
    <name type="common">Cape golden mole</name>
    <dbReference type="NCBI Taxonomy" id="185453"/>
    <lineage>
        <taxon>Eukaryota</taxon>
        <taxon>Metazoa</taxon>
        <taxon>Chordata</taxon>
        <taxon>Craniata</taxon>
        <taxon>Vertebrata</taxon>
        <taxon>Euteleostomi</taxon>
        <taxon>Mammalia</taxon>
        <taxon>Eutheria</taxon>
        <taxon>Afrotheria</taxon>
        <taxon>Chrysochloridae</taxon>
        <taxon>Chrysochlorinae</taxon>
        <taxon>Chrysochloris</taxon>
    </lineage>
</organism>
<dbReference type="PANTHER" id="PTHR36866">
    <property type="entry name" value="CHROMOSOME 4 OPEN READING FRAME 50"/>
    <property type="match status" value="1"/>
</dbReference>
<feature type="region of interest" description="Disordered" evidence="1">
    <location>
        <begin position="255"/>
        <end position="277"/>
    </location>
</feature>
<feature type="region of interest" description="Disordered" evidence="1">
    <location>
        <begin position="560"/>
        <end position="585"/>
    </location>
</feature>
<dbReference type="Pfam" id="PF15030">
    <property type="entry name" value="DUF4527"/>
    <property type="match status" value="2"/>
</dbReference>
<feature type="region of interest" description="Disordered" evidence="1">
    <location>
        <begin position="312"/>
        <end position="345"/>
    </location>
</feature>
<gene>
    <name evidence="3" type="primary">LOC102824343</name>
</gene>
<dbReference type="AlphaFoldDB" id="A0A9B0UC86"/>
<sequence>MEDPLGCIQDEVLPLLREGALDSSHDCSRPLWLDEAGGHKISAGQVTEGPCTRAKQYPPVLVKGPETLSVLLGDLTGSECEQLVLAVPPPEEQDFLLLCGCAPVQCIEGSPQSSEQNLATTSASGPFTLTQTSSPLLWGSIEEPTPLTLLLIPEPSPEAQRIQEGLGARHLLSPKFVRHCCRDHHQAWDNAELHDESPPIPNAGCPGGGLMKTLTEGVTLPGWSVEQSGAVRSLVCPTFKCPWHPETPGALVSAQKPRSEAARLAEPPGPEGSPLSFSGKVEVQGQAWDRLGGLWSEEEVSPSAILSRAHRTEETLQPGGQLWAEKDGAGGRGEEGKEEKQVCTGQAEHLWEGQEEKQHQVGAGPGGMDVLESLPVNGCDGRDTLCLMEEQGWLRSANGSGAPSTDGDWYLNEIDALEGEMAACIQHLSTLPVGSWGVQRQTSMPSGENWSFARKWPSLEDGAHTSHASVSYTVDVCAAEEATAPKKVGKEAVPGRAGSLRAWKMPPRAVPRPDSTGLEQDWLSGALEQMRTRCNLLFTRLRNERSSVLWGDARLRGDQERSHRKVQTLERERERQEQRVSDLQQDNSRLSAAVAHLRTEVEQYLQLISDLEDCNGKNYLRISKLDEEKEVLRGKLAQTKREMSESRQRVQGRLEHALRENTQIWTLVSELRTSYKGLLQDIVLAMEDVTQGLQAQNMRLLCRVQMLEQMTMTGVYPNMGSGEIRGQCNQVGAVDKAVQVAQLPGHKPASIQGPSWDEDMGQDGVQGHSPSGTEHPGISAHPTALLPTWGNVSASGVLSGNMAWAGVEETGVNTEERGPPCSGNHRRELRGVDAEATKEELRLQVGQLHHQVLTLKCQLRDQGSLHRELQESQEEAGHLREQLHNQRKEFQHRQHEADLAATPLKAKVASLVRKCQERNGLITHLLRELQRHGAASLPLAECAQSMVADEALAQYAATFLTTGVQEGQEALHTDSFPAPSELLSPARILASYKDLRQSICIHSQVNKSPLDVQV</sequence>